<dbReference type="InterPro" id="IPR036116">
    <property type="entry name" value="FN3_sf"/>
</dbReference>
<organism evidence="2 3">
    <name type="scientific">Calicophoron daubneyi</name>
    <name type="common">Rumen fluke</name>
    <name type="synonym">Paramphistomum daubneyi</name>
    <dbReference type="NCBI Taxonomy" id="300641"/>
    <lineage>
        <taxon>Eukaryota</taxon>
        <taxon>Metazoa</taxon>
        <taxon>Spiralia</taxon>
        <taxon>Lophotrochozoa</taxon>
        <taxon>Platyhelminthes</taxon>
        <taxon>Trematoda</taxon>
        <taxon>Digenea</taxon>
        <taxon>Plagiorchiida</taxon>
        <taxon>Pronocephalata</taxon>
        <taxon>Paramphistomoidea</taxon>
        <taxon>Paramphistomidae</taxon>
        <taxon>Calicophoron</taxon>
    </lineage>
</organism>
<evidence type="ECO:0000256" key="1">
    <source>
        <dbReference type="SAM" id="SignalP"/>
    </source>
</evidence>
<evidence type="ECO:0000313" key="3">
    <source>
        <dbReference type="Proteomes" id="UP001497525"/>
    </source>
</evidence>
<feature type="signal peptide" evidence="1">
    <location>
        <begin position="1"/>
        <end position="20"/>
    </location>
</feature>
<comment type="caution">
    <text evidence="2">The sequence shown here is derived from an EMBL/GenBank/DDBJ whole genome shotgun (WGS) entry which is preliminary data.</text>
</comment>
<accession>A0AAV2T5W5</accession>
<dbReference type="SUPFAM" id="SSF49265">
    <property type="entry name" value="Fibronectin type III"/>
    <property type="match status" value="1"/>
</dbReference>
<protein>
    <submittedName>
        <fullName evidence="2">Uncharacterized protein</fullName>
    </submittedName>
</protein>
<dbReference type="EMBL" id="CAXLJL010000123">
    <property type="protein sequence ID" value="CAL5132291.1"/>
    <property type="molecule type" value="Genomic_DNA"/>
</dbReference>
<evidence type="ECO:0000313" key="2">
    <source>
        <dbReference type="EMBL" id="CAL5132291.1"/>
    </source>
</evidence>
<sequence>MCFSSVIALFAWFAAVCVRAESLYLIPRENNVFAGWDDPTDRVYEFLLIWYPVGKRVLGGIRFLDFLTRSTVVKNLMRCTTYDFTLYGFDFEYNHRMIGTDRVRTGNCDQTHREESRLIPYEPFV</sequence>
<keyword evidence="1" id="KW-0732">Signal</keyword>
<reference evidence="2" key="1">
    <citation type="submission" date="2024-06" db="EMBL/GenBank/DDBJ databases">
        <authorList>
            <person name="Liu X."/>
            <person name="Lenzi L."/>
            <person name="Haldenby T S."/>
            <person name="Uol C."/>
        </authorList>
    </citation>
    <scope>NUCLEOTIDE SEQUENCE</scope>
</reference>
<dbReference type="AlphaFoldDB" id="A0AAV2T5W5"/>
<name>A0AAV2T5W5_CALDB</name>
<gene>
    <name evidence="2" type="ORF">CDAUBV1_LOCUS5130</name>
</gene>
<proteinExistence type="predicted"/>
<feature type="chain" id="PRO_5043864514" evidence="1">
    <location>
        <begin position="21"/>
        <end position="125"/>
    </location>
</feature>
<dbReference type="Proteomes" id="UP001497525">
    <property type="component" value="Unassembled WGS sequence"/>
</dbReference>